<protein>
    <submittedName>
        <fullName evidence="1">Uncharacterized protein</fullName>
    </submittedName>
</protein>
<dbReference type="AlphaFoldDB" id="A0A5P1FMM7"/>
<dbReference type="Gramene" id="ONK77870">
    <property type="protein sequence ID" value="ONK77870"/>
    <property type="gene ID" value="A4U43_C02F11670"/>
</dbReference>
<accession>A0A5P1FMM7</accession>
<name>A0A5P1FMM7_ASPOF</name>
<evidence type="ECO:0000313" key="2">
    <source>
        <dbReference type="Proteomes" id="UP000243459"/>
    </source>
</evidence>
<gene>
    <name evidence="1" type="ORF">A4U43_C02F11670</name>
</gene>
<proteinExistence type="predicted"/>
<organism evidence="1 2">
    <name type="scientific">Asparagus officinalis</name>
    <name type="common">Garden asparagus</name>
    <dbReference type="NCBI Taxonomy" id="4686"/>
    <lineage>
        <taxon>Eukaryota</taxon>
        <taxon>Viridiplantae</taxon>
        <taxon>Streptophyta</taxon>
        <taxon>Embryophyta</taxon>
        <taxon>Tracheophyta</taxon>
        <taxon>Spermatophyta</taxon>
        <taxon>Magnoliopsida</taxon>
        <taxon>Liliopsida</taxon>
        <taxon>Asparagales</taxon>
        <taxon>Asparagaceae</taxon>
        <taxon>Asparagoideae</taxon>
        <taxon>Asparagus</taxon>
    </lineage>
</organism>
<sequence length="96" mass="9854">MSITSSVGHVERKGVGVSILKRHGHATSNGTAVVDEAVVEAEAAEDIGVDEAAELNQPAGTWICGSGRSDVAVAACIGSDVTCMVGFRWEVGGRAW</sequence>
<dbReference type="Proteomes" id="UP000243459">
    <property type="component" value="Chromosome 2"/>
</dbReference>
<evidence type="ECO:0000313" key="1">
    <source>
        <dbReference type="EMBL" id="ONK77870.1"/>
    </source>
</evidence>
<reference evidence="2" key="1">
    <citation type="journal article" date="2017" name="Nat. Commun.">
        <title>The asparagus genome sheds light on the origin and evolution of a young Y chromosome.</title>
        <authorList>
            <person name="Harkess A."/>
            <person name="Zhou J."/>
            <person name="Xu C."/>
            <person name="Bowers J.E."/>
            <person name="Van der Hulst R."/>
            <person name="Ayyampalayam S."/>
            <person name="Mercati F."/>
            <person name="Riccardi P."/>
            <person name="McKain M.R."/>
            <person name="Kakrana A."/>
            <person name="Tang H."/>
            <person name="Ray J."/>
            <person name="Groenendijk J."/>
            <person name="Arikit S."/>
            <person name="Mathioni S.M."/>
            <person name="Nakano M."/>
            <person name="Shan H."/>
            <person name="Telgmann-Rauber A."/>
            <person name="Kanno A."/>
            <person name="Yue Z."/>
            <person name="Chen H."/>
            <person name="Li W."/>
            <person name="Chen Y."/>
            <person name="Xu X."/>
            <person name="Zhang Y."/>
            <person name="Luo S."/>
            <person name="Chen H."/>
            <person name="Gao J."/>
            <person name="Mao Z."/>
            <person name="Pires J.C."/>
            <person name="Luo M."/>
            <person name="Kudrna D."/>
            <person name="Wing R.A."/>
            <person name="Meyers B.C."/>
            <person name="Yi K."/>
            <person name="Kong H."/>
            <person name="Lavrijsen P."/>
            <person name="Sunseri F."/>
            <person name="Falavigna A."/>
            <person name="Ye Y."/>
            <person name="Leebens-Mack J.H."/>
            <person name="Chen G."/>
        </authorList>
    </citation>
    <scope>NUCLEOTIDE SEQUENCE [LARGE SCALE GENOMIC DNA]</scope>
    <source>
        <strain evidence="2">cv. DH0086</strain>
    </source>
</reference>
<dbReference type="EMBL" id="CM007382">
    <property type="protein sequence ID" value="ONK77870.1"/>
    <property type="molecule type" value="Genomic_DNA"/>
</dbReference>
<keyword evidence="2" id="KW-1185">Reference proteome</keyword>